<dbReference type="Pfam" id="PF02669">
    <property type="entry name" value="KdpC"/>
    <property type="match status" value="1"/>
</dbReference>
<dbReference type="PANTHER" id="PTHR30042:SF2">
    <property type="entry name" value="POTASSIUM-TRANSPORTING ATPASE KDPC SUBUNIT"/>
    <property type="match status" value="1"/>
</dbReference>
<organism evidence="12 13">
    <name type="scientific">Duganella sacchari</name>
    <dbReference type="NCBI Taxonomy" id="551987"/>
    <lineage>
        <taxon>Bacteria</taxon>
        <taxon>Pseudomonadati</taxon>
        <taxon>Pseudomonadota</taxon>
        <taxon>Betaproteobacteria</taxon>
        <taxon>Burkholderiales</taxon>
        <taxon>Oxalobacteraceae</taxon>
        <taxon>Telluria group</taxon>
        <taxon>Duganella</taxon>
    </lineage>
</organism>
<reference evidence="13" key="1">
    <citation type="submission" date="2016-11" db="EMBL/GenBank/DDBJ databases">
        <authorList>
            <person name="Varghese N."/>
            <person name="Submissions S."/>
        </authorList>
    </citation>
    <scope>NUCLEOTIDE SEQUENCE [LARGE SCALE GENOMIC DNA]</scope>
    <source>
        <strain evidence="13">Sac-22</strain>
    </source>
</reference>
<dbReference type="Proteomes" id="UP000184339">
    <property type="component" value="Unassembled WGS sequence"/>
</dbReference>
<dbReference type="AlphaFoldDB" id="A0A1M7QA86"/>
<keyword evidence="1 11" id="KW-0813">Transport</keyword>
<dbReference type="RefSeq" id="WP_072786140.1">
    <property type="nucleotide sequence ID" value="NZ_FRCX01000006.1"/>
</dbReference>
<keyword evidence="2 11" id="KW-1003">Cell membrane</keyword>
<evidence type="ECO:0000256" key="6">
    <source>
        <dbReference type="ARBA" id="ARBA00022840"/>
    </source>
</evidence>
<name>A0A1M7QA86_9BURK</name>
<evidence type="ECO:0000313" key="13">
    <source>
        <dbReference type="Proteomes" id="UP000184339"/>
    </source>
</evidence>
<dbReference type="GO" id="GO:0008556">
    <property type="term" value="F:P-type potassium transmembrane transporter activity"/>
    <property type="evidence" value="ECO:0007669"/>
    <property type="project" value="InterPro"/>
</dbReference>
<dbReference type="InterPro" id="IPR003820">
    <property type="entry name" value="KdpC"/>
</dbReference>
<evidence type="ECO:0000256" key="9">
    <source>
        <dbReference type="ARBA" id="ARBA00023065"/>
    </source>
</evidence>
<dbReference type="PANTHER" id="PTHR30042">
    <property type="entry name" value="POTASSIUM-TRANSPORTING ATPASE C CHAIN"/>
    <property type="match status" value="1"/>
</dbReference>
<evidence type="ECO:0000256" key="7">
    <source>
        <dbReference type="ARBA" id="ARBA00022958"/>
    </source>
</evidence>
<protein>
    <recommendedName>
        <fullName evidence="11">Potassium-transporting ATPase KdpC subunit</fullName>
    </recommendedName>
    <alternativeName>
        <fullName evidence="11">ATP phosphohydrolase [potassium-transporting] C chain</fullName>
    </alternativeName>
    <alternativeName>
        <fullName evidence="11">Potassium-binding and translocating subunit C</fullName>
    </alternativeName>
    <alternativeName>
        <fullName evidence="11">Potassium-translocating ATPase C chain</fullName>
    </alternativeName>
</protein>
<evidence type="ECO:0000256" key="11">
    <source>
        <dbReference type="HAMAP-Rule" id="MF_00276"/>
    </source>
</evidence>
<dbReference type="HAMAP" id="MF_00276">
    <property type="entry name" value="KdpC"/>
    <property type="match status" value="1"/>
</dbReference>
<keyword evidence="6 11" id="KW-0067">ATP-binding</keyword>
<accession>A0A1M7QA86</accession>
<comment type="similarity">
    <text evidence="11">Belongs to the KdpC family.</text>
</comment>
<sequence>MASQLRPALTIFAALTLVCGVLYPLAVTGIGSAAFNAQAAGSIVEVNGKAVGSSLIGQAFTSPQYFWGRPSATAPMPNNAAGSGGANQGPTNPALIDAVKARIDALHAAETASGVPSGAAIPIDLVTASASGLDPDISVAAARYQAARIAAVRQLGAEQVAALIAAHQQQQWLGFFGEPRVNVLALNLALDRAKPYVKG</sequence>
<dbReference type="EMBL" id="FRCX01000006">
    <property type="protein sequence ID" value="SHN27623.1"/>
    <property type="molecule type" value="Genomic_DNA"/>
</dbReference>
<evidence type="ECO:0000313" key="12">
    <source>
        <dbReference type="EMBL" id="SHN27623.1"/>
    </source>
</evidence>
<dbReference type="NCBIfam" id="NF001454">
    <property type="entry name" value="PRK00315.1"/>
    <property type="match status" value="1"/>
</dbReference>
<evidence type="ECO:0000256" key="3">
    <source>
        <dbReference type="ARBA" id="ARBA00022538"/>
    </source>
</evidence>
<evidence type="ECO:0000256" key="10">
    <source>
        <dbReference type="ARBA" id="ARBA00023136"/>
    </source>
</evidence>
<evidence type="ECO:0000256" key="1">
    <source>
        <dbReference type="ARBA" id="ARBA00022448"/>
    </source>
</evidence>
<keyword evidence="9 11" id="KW-0406">Ion transport</keyword>
<keyword evidence="4 11" id="KW-0812">Transmembrane</keyword>
<proteinExistence type="inferred from homology"/>
<evidence type="ECO:0000256" key="5">
    <source>
        <dbReference type="ARBA" id="ARBA00022741"/>
    </source>
</evidence>
<comment type="subunit">
    <text evidence="11">The system is composed of three essential subunits: KdpA, KdpB and KdpC.</text>
</comment>
<dbReference type="NCBIfam" id="TIGR00681">
    <property type="entry name" value="kdpC"/>
    <property type="match status" value="1"/>
</dbReference>
<gene>
    <name evidence="11" type="primary">kdpC</name>
    <name evidence="12" type="ORF">SAMN05192549_106427</name>
</gene>
<comment type="function">
    <text evidence="11">Part of the high-affinity ATP-driven potassium transport (or Kdp) system, which catalyzes the hydrolysis of ATP coupled with the electrogenic transport of potassium into the cytoplasm. This subunit acts as a catalytic chaperone that increases the ATP-binding affinity of the ATP-hydrolyzing subunit KdpB by the formation of a transient KdpB/KdpC/ATP ternary complex.</text>
</comment>
<keyword evidence="3 11" id="KW-0633">Potassium transport</keyword>
<comment type="subcellular location">
    <subcellularLocation>
        <location evidence="11">Cell membrane</location>
        <topology evidence="11">Single-pass membrane protein</topology>
    </subcellularLocation>
</comment>
<keyword evidence="13" id="KW-1185">Reference proteome</keyword>
<evidence type="ECO:0000256" key="4">
    <source>
        <dbReference type="ARBA" id="ARBA00022692"/>
    </source>
</evidence>
<keyword evidence="8 11" id="KW-1133">Transmembrane helix</keyword>
<keyword evidence="10 11" id="KW-0472">Membrane</keyword>
<dbReference type="STRING" id="551987.SAMN05192549_106427"/>
<evidence type="ECO:0000256" key="2">
    <source>
        <dbReference type="ARBA" id="ARBA00022475"/>
    </source>
</evidence>
<keyword evidence="5 11" id="KW-0547">Nucleotide-binding</keyword>
<keyword evidence="7 11" id="KW-0630">Potassium</keyword>
<dbReference type="OrthoDB" id="9788285at2"/>
<dbReference type="PIRSF" id="PIRSF001296">
    <property type="entry name" value="K_ATPase_KdpC"/>
    <property type="match status" value="1"/>
</dbReference>
<dbReference type="GO" id="GO:0005524">
    <property type="term" value="F:ATP binding"/>
    <property type="evidence" value="ECO:0007669"/>
    <property type="project" value="UniProtKB-UniRule"/>
</dbReference>
<evidence type="ECO:0000256" key="8">
    <source>
        <dbReference type="ARBA" id="ARBA00022989"/>
    </source>
</evidence>
<dbReference type="GO" id="GO:0005886">
    <property type="term" value="C:plasma membrane"/>
    <property type="evidence" value="ECO:0007669"/>
    <property type="project" value="UniProtKB-SubCell"/>
</dbReference>